<dbReference type="PANTHER" id="PTHR45641">
    <property type="entry name" value="TETRATRICOPEPTIDE REPEAT PROTEIN (AFU_ORTHOLOGUE AFUA_6G03870)"/>
    <property type="match status" value="1"/>
</dbReference>
<dbReference type="SUPFAM" id="SSF81901">
    <property type="entry name" value="HCP-like"/>
    <property type="match status" value="1"/>
</dbReference>
<sequence length="878" mass="102371">MSISFLLDLDKDEKFRIKILLKLEQLIYTGLRNVDSFENKLNGDLDEFVATVIDKHKYIHISLDVDSKNPETGIPSPGTTATSELTYEKINVFIQTIANHNQLVPYDVTELNLELEFDNITDVIKFYINYNSVNKSKENIYAQQILRTSINHLLTFEDDELCLQYIDDLSNDDRVVLIVSGRLGQTIVPQVAFLRKIVSIYVYCMDKKANEQWTQHFSKVKGVIVQLDELIERIQSEQIQRQHNKVDESLTINIFKSKIHDYEQSCMEINGQFIHSQLLIDCLIRMVPTVNDKKDFVCLCQQHYQNNSTELSIVEEFDKHYSSNRAIWWYTRECFLYRLLNKALRVQNIDLLFLLRFFIRDIGQQLEINKCTSPIRVYRAQQMSKDEIEILKNSIGEYISMNSFLSTSLNRQQAQVFLYSTNPTDDIEQVFFEIDADPQLNNIKAFSKITSLSYFPEEEEVIFMVGSIFRLDSIQCNNEKIWNVRMILCSDDDHQLQTLFQHMKNELGTEQTNPLVFGHVIRKMGKLDDAEKYYRCFLDQFSYDDLNVAHCYHALGLVADDKGDYESSLIWYNKSLEMFMRTLKSNDPNIATSYNSIAIVYQRKGDYIHALESYEKALSIWKQAFGEDHSCIGICLNNMSNVYRNEKKYLKALECVERALIILQKHLPVDHSDLASLYGSIGNIHLCLGHHDQALQNYNLSLKIYKKTLPPQHTDIAMTLYNIGTVYEDKNEYQQALSYFKQAADIYRHTLPLTHPKLIQLEQKSSLLNEDEQSLLVGANFNRIKINHNDCIFKNIIFSDIYFQQTDFRQVKIDFVKFYNVNVIKATFFDNSTQMQYLLIRNSFLPNGTFSPIDDIDVISNLCTSFEKWSPISIDGIR</sequence>
<dbReference type="Gene3D" id="1.25.40.10">
    <property type="entry name" value="Tetratricopeptide repeat domain"/>
    <property type="match status" value="2"/>
</dbReference>
<dbReference type="InterPro" id="IPR011990">
    <property type="entry name" value="TPR-like_helical_dom_sf"/>
</dbReference>
<dbReference type="SUPFAM" id="SSF52768">
    <property type="entry name" value="Arginase/deacetylase"/>
    <property type="match status" value="1"/>
</dbReference>
<dbReference type="Proteomes" id="UP000663870">
    <property type="component" value="Unassembled WGS sequence"/>
</dbReference>
<dbReference type="Gene3D" id="2.160.20.80">
    <property type="entry name" value="E3 ubiquitin-protein ligase SopA"/>
    <property type="match status" value="1"/>
</dbReference>
<comment type="caution">
    <text evidence="4">The sequence shown here is derived from an EMBL/GenBank/DDBJ whole genome shotgun (WGS) entry which is preliminary data.</text>
</comment>
<dbReference type="SUPFAM" id="SSF141571">
    <property type="entry name" value="Pentapeptide repeat-like"/>
    <property type="match status" value="1"/>
</dbReference>
<feature type="repeat" description="TPR" evidence="3">
    <location>
        <begin position="717"/>
        <end position="750"/>
    </location>
</feature>
<proteinExistence type="predicted"/>
<feature type="repeat" description="TPR" evidence="3">
    <location>
        <begin position="675"/>
        <end position="708"/>
    </location>
</feature>
<dbReference type="PROSITE" id="PS50005">
    <property type="entry name" value="TPR"/>
    <property type="match status" value="3"/>
</dbReference>
<evidence type="ECO:0000256" key="2">
    <source>
        <dbReference type="ARBA" id="ARBA00022803"/>
    </source>
</evidence>
<dbReference type="EMBL" id="CAJNOL010000118">
    <property type="protein sequence ID" value="CAF0861016.1"/>
    <property type="molecule type" value="Genomic_DNA"/>
</dbReference>
<feature type="repeat" description="TPR" evidence="3">
    <location>
        <begin position="591"/>
        <end position="624"/>
    </location>
</feature>
<dbReference type="AlphaFoldDB" id="A0A813X7S4"/>
<accession>A0A813X7S4</accession>
<dbReference type="PROSITE" id="PS51996">
    <property type="entry name" value="TR_MART"/>
    <property type="match status" value="1"/>
</dbReference>
<evidence type="ECO:0008006" key="6">
    <source>
        <dbReference type="Google" id="ProtNLM"/>
    </source>
</evidence>
<evidence type="ECO:0000313" key="4">
    <source>
        <dbReference type="EMBL" id="CAF0861016.1"/>
    </source>
</evidence>
<organism evidence="4 5">
    <name type="scientific">Rotaria sordida</name>
    <dbReference type="NCBI Taxonomy" id="392033"/>
    <lineage>
        <taxon>Eukaryota</taxon>
        <taxon>Metazoa</taxon>
        <taxon>Spiralia</taxon>
        <taxon>Gnathifera</taxon>
        <taxon>Rotifera</taxon>
        <taxon>Eurotatoria</taxon>
        <taxon>Bdelloidea</taxon>
        <taxon>Philodinida</taxon>
        <taxon>Philodinidae</taxon>
        <taxon>Rotaria</taxon>
    </lineage>
</organism>
<dbReference type="SMART" id="SM00028">
    <property type="entry name" value="TPR"/>
    <property type="match status" value="5"/>
</dbReference>
<evidence type="ECO:0000313" key="5">
    <source>
        <dbReference type="Proteomes" id="UP000663870"/>
    </source>
</evidence>
<dbReference type="SUPFAM" id="SSF56399">
    <property type="entry name" value="ADP-ribosylation"/>
    <property type="match status" value="1"/>
</dbReference>
<gene>
    <name evidence="4" type="ORF">JXQ802_LOCUS7189</name>
</gene>
<dbReference type="Pfam" id="PF13424">
    <property type="entry name" value="TPR_12"/>
    <property type="match status" value="3"/>
</dbReference>
<keyword evidence="5" id="KW-1185">Reference proteome</keyword>
<dbReference type="PANTHER" id="PTHR45641:SF19">
    <property type="entry name" value="NEPHROCYSTIN-3"/>
    <property type="match status" value="1"/>
</dbReference>
<protein>
    <recommendedName>
        <fullName evidence="6">Nephrocystin-3</fullName>
    </recommendedName>
</protein>
<name>A0A813X7S4_9BILA</name>
<dbReference type="Gene3D" id="3.40.800.10">
    <property type="entry name" value="Ureohydrolase domain"/>
    <property type="match status" value="1"/>
</dbReference>
<keyword evidence="1" id="KW-0677">Repeat</keyword>
<evidence type="ECO:0000256" key="1">
    <source>
        <dbReference type="ARBA" id="ARBA00022737"/>
    </source>
</evidence>
<dbReference type="InterPro" id="IPR023696">
    <property type="entry name" value="Ureohydrolase_dom_sf"/>
</dbReference>
<keyword evidence="2 3" id="KW-0802">TPR repeat</keyword>
<dbReference type="InterPro" id="IPR019734">
    <property type="entry name" value="TPR_rpt"/>
</dbReference>
<reference evidence="4" key="1">
    <citation type="submission" date="2021-02" db="EMBL/GenBank/DDBJ databases">
        <authorList>
            <person name="Nowell W R."/>
        </authorList>
    </citation>
    <scope>NUCLEOTIDE SEQUENCE</scope>
</reference>
<dbReference type="Gene3D" id="3.90.176.10">
    <property type="entry name" value="Toxin ADP-ribosyltransferase, Chain A, domain 1"/>
    <property type="match status" value="1"/>
</dbReference>
<dbReference type="PROSITE" id="PS50293">
    <property type="entry name" value="TPR_REGION"/>
    <property type="match status" value="1"/>
</dbReference>
<evidence type="ECO:0000256" key="3">
    <source>
        <dbReference type="PROSITE-ProRule" id="PRU00339"/>
    </source>
</evidence>